<evidence type="ECO:0000313" key="2">
    <source>
        <dbReference type="Proteomes" id="UP000094960"/>
    </source>
</evidence>
<dbReference type="EMBL" id="CP017248">
    <property type="protein sequence ID" value="AOR35770.1"/>
    <property type="molecule type" value="Genomic_DNA"/>
</dbReference>
<proteinExistence type="predicted"/>
<accession>A0A1D7YJQ4</accession>
<dbReference type="Proteomes" id="UP000094960">
    <property type="component" value="Chromosome"/>
</dbReference>
<evidence type="ECO:0000313" key="1">
    <source>
        <dbReference type="EMBL" id="AOR35770.1"/>
    </source>
</evidence>
<protein>
    <submittedName>
        <fullName evidence="1">Uncharacterized protein</fullName>
    </submittedName>
</protein>
<keyword evidence="2" id="KW-1185">Reference proteome</keyword>
<dbReference type="KEGG" id="spun:BFF78_36055"/>
<organism evidence="1 2">
    <name type="scientific">Streptomyces fodineus</name>
    <dbReference type="NCBI Taxonomy" id="1904616"/>
    <lineage>
        <taxon>Bacteria</taxon>
        <taxon>Bacillati</taxon>
        <taxon>Actinomycetota</taxon>
        <taxon>Actinomycetes</taxon>
        <taxon>Kitasatosporales</taxon>
        <taxon>Streptomycetaceae</taxon>
        <taxon>Streptomyces</taxon>
    </lineage>
</organism>
<dbReference type="AlphaFoldDB" id="A0A1D7YJQ4"/>
<sequence length="120" mass="12855">MGAEVLVNAGIHQVRSSWLAAVAWTVDDEQHVCSEPPAYFRIRGYDRHEYADVSPAVLEPLPDWAGTSPSSAFGWVASQAAAATTTWVPPSAACPSRARFTACVPPGTVVRCSSADSWYC</sequence>
<reference evidence="2" key="1">
    <citation type="submission" date="2016-09" db="EMBL/GenBank/DDBJ databases">
        <title>Streptomyces puniciscabiei strain:TW1S1 Genome sequencing and assembly.</title>
        <authorList>
            <person name="Kim M.-K."/>
            <person name="Kim S.B."/>
        </authorList>
    </citation>
    <scope>NUCLEOTIDE SEQUENCE [LARGE SCALE GENOMIC DNA]</scope>
    <source>
        <strain evidence="2">TW1S1</strain>
    </source>
</reference>
<gene>
    <name evidence="1" type="ORF">BFF78_36055</name>
</gene>
<name>A0A1D7YJQ4_9ACTN</name>